<evidence type="ECO:0000313" key="1">
    <source>
        <dbReference type="EMBL" id="KKK88100.1"/>
    </source>
</evidence>
<comment type="caution">
    <text evidence="1">The sequence shown here is derived from an EMBL/GenBank/DDBJ whole genome shotgun (WGS) entry which is preliminary data.</text>
</comment>
<gene>
    <name evidence="1" type="ORF">LCGC14_2746590</name>
</gene>
<protein>
    <submittedName>
        <fullName evidence="1">Uncharacterized protein</fullName>
    </submittedName>
</protein>
<proteinExistence type="predicted"/>
<dbReference type="EMBL" id="LAZR01050108">
    <property type="protein sequence ID" value="KKK88100.1"/>
    <property type="molecule type" value="Genomic_DNA"/>
</dbReference>
<accession>A0A0F8ZQ07</accession>
<dbReference type="AlphaFoldDB" id="A0A0F8ZQ07"/>
<feature type="non-terminal residue" evidence="1">
    <location>
        <position position="1"/>
    </location>
</feature>
<organism evidence="1">
    <name type="scientific">marine sediment metagenome</name>
    <dbReference type="NCBI Taxonomy" id="412755"/>
    <lineage>
        <taxon>unclassified sequences</taxon>
        <taxon>metagenomes</taxon>
        <taxon>ecological metagenomes</taxon>
    </lineage>
</organism>
<name>A0A0F8ZQ07_9ZZZZ</name>
<reference evidence="1" key="1">
    <citation type="journal article" date="2015" name="Nature">
        <title>Complex archaea that bridge the gap between prokaryotes and eukaryotes.</title>
        <authorList>
            <person name="Spang A."/>
            <person name="Saw J.H."/>
            <person name="Jorgensen S.L."/>
            <person name="Zaremba-Niedzwiedzka K."/>
            <person name="Martijn J."/>
            <person name="Lind A.E."/>
            <person name="van Eijk R."/>
            <person name="Schleper C."/>
            <person name="Guy L."/>
            <person name="Ettema T.J."/>
        </authorList>
    </citation>
    <scope>NUCLEOTIDE SEQUENCE</scope>
</reference>
<sequence length="67" mass="7355">PQDAARVLGVGAVVGRHAINRANPPPLLDGGRIARACWVVSTGTTVHLQLLDTRPLMRYNPDRDWRS</sequence>